<sequence>LANFKAALEALAVGKLKHESLSKQLDSILRTSPNFINKMLA</sequence>
<evidence type="ECO:0000313" key="1">
    <source>
        <dbReference type="EMBL" id="SVD71048.1"/>
    </source>
</evidence>
<protein>
    <submittedName>
        <fullName evidence="1">Uncharacterized protein</fullName>
    </submittedName>
</protein>
<organism evidence="1">
    <name type="scientific">marine metagenome</name>
    <dbReference type="NCBI Taxonomy" id="408172"/>
    <lineage>
        <taxon>unclassified sequences</taxon>
        <taxon>metagenomes</taxon>
        <taxon>ecological metagenomes</taxon>
    </lineage>
</organism>
<proteinExistence type="predicted"/>
<accession>A0A382XL70</accession>
<dbReference type="EMBL" id="UINC01168160">
    <property type="protein sequence ID" value="SVD71048.1"/>
    <property type="molecule type" value="Genomic_DNA"/>
</dbReference>
<name>A0A382XL70_9ZZZZ</name>
<reference evidence="1" key="1">
    <citation type="submission" date="2018-05" db="EMBL/GenBank/DDBJ databases">
        <authorList>
            <person name="Lanie J.A."/>
            <person name="Ng W.-L."/>
            <person name="Kazmierczak K.M."/>
            <person name="Andrzejewski T.M."/>
            <person name="Davidsen T.M."/>
            <person name="Wayne K.J."/>
            <person name="Tettelin H."/>
            <person name="Glass J.I."/>
            <person name="Rusch D."/>
            <person name="Podicherti R."/>
            <person name="Tsui H.-C.T."/>
            <person name="Winkler M.E."/>
        </authorList>
    </citation>
    <scope>NUCLEOTIDE SEQUENCE</scope>
</reference>
<feature type="non-terminal residue" evidence="1">
    <location>
        <position position="1"/>
    </location>
</feature>
<dbReference type="AlphaFoldDB" id="A0A382XL70"/>
<gene>
    <name evidence="1" type="ORF">METZ01_LOCUS423902</name>
</gene>
<feature type="non-terminal residue" evidence="1">
    <location>
        <position position="41"/>
    </location>
</feature>